<gene>
    <name evidence="2" type="ORF">BU16DRAFT_531125</name>
</gene>
<dbReference type="EMBL" id="MU004198">
    <property type="protein sequence ID" value="KAF2489594.1"/>
    <property type="molecule type" value="Genomic_DNA"/>
</dbReference>
<name>A0A6A6QC17_9PEZI</name>
<keyword evidence="3" id="KW-1185">Reference proteome</keyword>
<feature type="coiled-coil region" evidence="1">
    <location>
        <begin position="186"/>
        <end position="251"/>
    </location>
</feature>
<proteinExistence type="predicted"/>
<protein>
    <submittedName>
        <fullName evidence="2">Uncharacterized protein</fullName>
    </submittedName>
</protein>
<dbReference type="AlphaFoldDB" id="A0A6A6QC17"/>
<feature type="coiled-coil region" evidence="1">
    <location>
        <begin position="113"/>
        <end position="140"/>
    </location>
</feature>
<organism evidence="2 3">
    <name type="scientific">Lophium mytilinum</name>
    <dbReference type="NCBI Taxonomy" id="390894"/>
    <lineage>
        <taxon>Eukaryota</taxon>
        <taxon>Fungi</taxon>
        <taxon>Dikarya</taxon>
        <taxon>Ascomycota</taxon>
        <taxon>Pezizomycotina</taxon>
        <taxon>Dothideomycetes</taxon>
        <taxon>Pleosporomycetidae</taxon>
        <taxon>Mytilinidiales</taxon>
        <taxon>Mytilinidiaceae</taxon>
        <taxon>Lophium</taxon>
    </lineage>
</organism>
<sequence>MSDKITSYLTRPGEKGETLGAYARNFGPGFDLQEIVENVHRDGTRVYDKARLAELKAEVEKKAKRVHQLTEEAKPLYTTLFDSSKGSAEGCDALWAHYKGVERASETRFRELEARADARVARAEARVDQLEAMANASNTQMMALTESLANETAMRGSADQALARATQDLTEEKERNAQAGLVMKAVPQLASSMDLLQRKCDELEKEVARGKGLEETVKNLTERVKQSDDAIRKLTEENKRLNNELVRSRIAEAAWAESLDSNEVLRTRAIAVRDRDQLSAALKNMAQDHCQYESDLRYYRDMMNAHKAEAERHKSDAEQATKLLEQIAGSR</sequence>
<reference evidence="2" key="1">
    <citation type="journal article" date="2020" name="Stud. Mycol.">
        <title>101 Dothideomycetes genomes: a test case for predicting lifestyles and emergence of pathogens.</title>
        <authorList>
            <person name="Haridas S."/>
            <person name="Albert R."/>
            <person name="Binder M."/>
            <person name="Bloem J."/>
            <person name="Labutti K."/>
            <person name="Salamov A."/>
            <person name="Andreopoulos B."/>
            <person name="Baker S."/>
            <person name="Barry K."/>
            <person name="Bills G."/>
            <person name="Bluhm B."/>
            <person name="Cannon C."/>
            <person name="Castanera R."/>
            <person name="Culley D."/>
            <person name="Daum C."/>
            <person name="Ezra D."/>
            <person name="Gonzalez J."/>
            <person name="Henrissat B."/>
            <person name="Kuo A."/>
            <person name="Liang C."/>
            <person name="Lipzen A."/>
            <person name="Lutzoni F."/>
            <person name="Magnuson J."/>
            <person name="Mondo S."/>
            <person name="Nolan M."/>
            <person name="Ohm R."/>
            <person name="Pangilinan J."/>
            <person name="Park H.-J."/>
            <person name="Ramirez L."/>
            <person name="Alfaro M."/>
            <person name="Sun H."/>
            <person name="Tritt A."/>
            <person name="Yoshinaga Y."/>
            <person name="Zwiers L.-H."/>
            <person name="Turgeon B."/>
            <person name="Goodwin S."/>
            <person name="Spatafora J."/>
            <person name="Crous P."/>
            <person name="Grigoriev I."/>
        </authorList>
    </citation>
    <scope>NUCLEOTIDE SEQUENCE</scope>
    <source>
        <strain evidence="2">CBS 269.34</strain>
    </source>
</reference>
<evidence type="ECO:0000313" key="2">
    <source>
        <dbReference type="EMBL" id="KAF2489594.1"/>
    </source>
</evidence>
<keyword evidence="1" id="KW-0175">Coiled coil</keyword>
<dbReference type="Proteomes" id="UP000799750">
    <property type="component" value="Unassembled WGS sequence"/>
</dbReference>
<accession>A0A6A6QC17</accession>
<evidence type="ECO:0000256" key="1">
    <source>
        <dbReference type="SAM" id="Coils"/>
    </source>
</evidence>
<evidence type="ECO:0000313" key="3">
    <source>
        <dbReference type="Proteomes" id="UP000799750"/>
    </source>
</evidence>